<feature type="region of interest" description="Disordered" evidence="1">
    <location>
        <begin position="141"/>
        <end position="163"/>
    </location>
</feature>
<dbReference type="AlphaFoldDB" id="A0A7J5XRA4"/>
<evidence type="ECO:0000256" key="1">
    <source>
        <dbReference type="SAM" id="MobiDB-lite"/>
    </source>
</evidence>
<reference evidence="2 3" key="1">
    <citation type="submission" date="2020-03" db="EMBL/GenBank/DDBJ databases">
        <title>Dissostichus mawsoni Genome sequencing and assembly.</title>
        <authorList>
            <person name="Park H."/>
        </authorList>
    </citation>
    <scope>NUCLEOTIDE SEQUENCE [LARGE SCALE GENOMIC DNA]</scope>
    <source>
        <strain evidence="2">DM0001</strain>
        <tissue evidence="2">Muscle</tissue>
    </source>
</reference>
<keyword evidence="3" id="KW-1185">Reference proteome</keyword>
<evidence type="ECO:0000313" key="2">
    <source>
        <dbReference type="EMBL" id="KAF3839097.1"/>
    </source>
</evidence>
<name>A0A7J5XRA4_DISMA</name>
<organism evidence="2 3">
    <name type="scientific">Dissostichus mawsoni</name>
    <name type="common">Antarctic cod</name>
    <dbReference type="NCBI Taxonomy" id="36200"/>
    <lineage>
        <taxon>Eukaryota</taxon>
        <taxon>Metazoa</taxon>
        <taxon>Chordata</taxon>
        <taxon>Craniata</taxon>
        <taxon>Vertebrata</taxon>
        <taxon>Euteleostomi</taxon>
        <taxon>Actinopterygii</taxon>
        <taxon>Neopterygii</taxon>
        <taxon>Teleostei</taxon>
        <taxon>Neoteleostei</taxon>
        <taxon>Acanthomorphata</taxon>
        <taxon>Eupercaria</taxon>
        <taxon>Perciformes</taxon>
        <taxon>Notothenioidei</taxon>
        <taxon>Nototheniidae</taxon>
        <taxon>Dissostichus</taxon>
    </lineage>
</organism>
<dbReference type="EMBL" id="JAAKFY010000021">
    <property type="protein sequence ID" value="KAF3839097.1"/>
    <property type="molecule type" value="Genomic_DNA"/>
</dbReference>
<sequence>MHVSGGGDGAADASAAGTPANSNISAASFSLKDFWVIQLRPWKLHFIFSNGPTTANVFFGQILKEGRAGVKVVHKECVALTEQRERQEVHHGGVAESTACVVRSVVNVDEAGENDNGQENIKVPHSQHFPNGVCIGVVDEPLDHGGAEEHSEEGEGRPRCDGV</sequence>
<comment type="caution">
    <text evidence="2">The sequence shown here is derived from an EMBL/GenBank/DDBJ whole genome shotgun (WGS) entry which is preliminary data.</text>
</comment>
<proteinExistence type="predicted"/>
<protein>
    <submittedName>
        <fullName evidence="2">Uncharacterized protein</fullName>
    </submittedName>
</protein>
<gene>
    <name evidence="2" type="ORF">F7725_017814</name>
</gene>
<accession>A0A7J5XRA4</accession>
<evidence type="ECO:0000313" key="3">
    <source>
        <dbReference type="Proteomes" id="UP000518266"/>
    </source>
</evidence>
<dbReference type="Proteomes" id="UP000518266">
    <property type="component" value="Unassembled WGS sequence"/>
</dbReference>